<dbReference type="Gene3D" id="2.130.10.10">
    <property type="entry name" value="YVTN repeat-like/Quinoprotein amine dehydrogenase"/>
    <property type="match status" value="4"/>
</dbReference>
<dbReference type="AlphaFoldDB" id="A0A7S4DDU0"/>
<dbReference type="Pfam" id="PF00400">
    <property type="entry name" value="WD40"/>
    <property type="match status" value="7"/>
</dbReference>
<feature type="repeat" description="WD" evidence="3">
    <location>
        <begin position="206"/>
        <end position="247"/>
    </location>
</feature>
<feature type="repeat" description="WD" evidence="3">
    <location>
        <begin position="98"/>
        <end position="130"/>
    </location>
</feature>
<dbReference type="PANTHER" id="PTHR19848:SF8">
    <property type="entry name" value="F-BOX AND WD REPEAT DOMAIN CONTAINING 7"/>
    <property type="match status" value="1"/>
</dbReference>
<dbReference type="PANTHER" id="PTHR19848">
    <property type="entry name" value="WD40 REPEAT PROTEIN"/>
    <property type="match status" value="1"/>
</dbReference>
<dbReference type="InterPro" id="IPR001680">
    <property type="entry name" value="WD40_rpt"/>
</dbReference>
<feature type="compositionally biased region" description="Basic and acidic residues" evidence="4">
    <location>
        <begin position="394"/>
        <end position="437"/>
    </location>
</feature>
<proteinExistence type="predicted"/>
<dbReference type="PROSITE" id="PS50082">
    <property type="entry name" value="WD_REPEATS_2"/>
    <property type="match status" value="6"/>
</dbReference>
<dbReference type="EMBL" id="HBIV01000261">
    <property type="protein sequence ID" value="CAE0643440.1"/>
    <property type="molecule type" value="Transcribed_RNA"/>
</dbReference>
<keyword evidence="2" id="KW-0677">Repeat</keyword>
<dbReference type="PRINTS" id="PR00320">
    <property type="entry name" value="GPROTEINBRPT"/>
</dbReference>
<feature type="repeat" description="WD" evidence="3">
    <location>
        <begin position="289"/>
        <end position="322"/>
    </location>
</feature>
<sequence>MSLVKKAVTSMGSCCDHEHNYKLHEFNAHQRDIWTIAMFPADESKKPQRDCSKMRIVETASLEDELSCKKETIKMATASQDGSIKLWNLLNECIGILDGGGRGPTFSVAFAPHGKILASSHYDNTIRVWSRVKGPQGPEEDLTKDQRKRRKKLQIQGYWDCRSVFRGHGNAVNTCVFNPDGTLIASASDDNTIRIWTLDGKCRNTIRGHTDSVSCCAFSPDGKTLVSASWDRSVKIWRVLNGKCINTLLGHRNYVWRLDISTDGEYICSCSWDASVRIWSKDGKLLTAIGGHKDRVTSCKFVPQGDLLATSSMDGTCKIWTLTGKCVFTFRCIDAEQRSFERGALCCNWSNDGHHLISGTDKGMLIVWELPIGKVEEEKKEHYDVTAVPALVEEQEKEKEEAAQTAAEREVEDRDKEQGLSKEQQDRDLESKSVGET</sequence>
<feature type="repeat" description="WD" evidence="3">
    <location>
        <begin position="165"/>
        <end position="199"/>
    </location>
</feature>
<feature type="region of interest" description="Disordered" evidence="4">
    <location>
        <begin position="386"/>
        <end position="437"/>
    </location>
</feature>
<reference evidence="5" key="1">
    <citation type="submission" date="2021-01" db="EMBL/GenBank/DDBJ databases">
        <authorList>
            <person name="Corre E."/>
            <person name="Pelletier E."/>
            <person name="Niang G."/>
            <person name="Scheremetjew M."/>
            <person name="Finn R."/>
            <person name="Kale V."/>
            <person name="Holt S."/>
            <person name="Cochrane G."/>
            <person name="Meng A."/>
            <person name="Brown T."/>
            <person name="Cohen L."/>
        </authorList>
    </citation>
    <scope>NUCLEOTIDE SEQUENCE</scope>
    <source>
        <strain evidence="5">CCCM811</strain>
    </source>
</reference>
<evidence type="ECO:0000256" key="3">
    <source>
        <dbReference type="PROSITE-ProRule" id="PRU00221"/>
    </source>
</evidence>
<gene>
    <name evidence="5" type="ORF">LGLO00237_LOCUS193</name>
</gene>
<dbReference type="InterPro" id="IPR036322">
    <property type="entry name" value="WD40_repeat_dom_sf"/>
</dbReference>
<dbReference type="PROSITE" id="PS50294">
    <property type="entry name" value="WD_REPEATS_REGION"/>
    <property type="match status" value="5"/>
</dbReference>
<organism evidence="5">
    <name type="scientific">Lotharella globosa</name>
    <dbReference type="NCBI Taxonomy" id="91324"/>
    <lineage>
        <taxon>Eukaryota</taxon>
        <taxon>Sar</taxon>
        <taxon>Rhizaria</taxon>
        <taxon>Cercozoa</taxon>
        <taxon>Chlorarachniophyceae</taxon>
        <taxon>Lotharella</taxon>
    </lineage>
</organism>
<feature type="repeat" description="WD" evidence="3">
    <location>
        <begin position="75"/>
        <end position="89"/>
    </location>
</feature>
<protein>
    <recommendedName>
        <fullName evidence="6">Anaphase-promoting complex subunit 4 WD40 domain-containing protein</fullName>
    </recommendedName>
</protein>
<evidence type="ECO:0000256" key="4">
    <source>
        <dbReference type="SAM" id="MobiDB-lite"/>
    </source>
</evidence>
<dbReference type="SUPFAM" id="SSF50978">
    <property type="entry name" value="WD40 repeat-like"/>
    <property type="match status" value="1"/>
</dbReference>
<keyword evidence="1 3" id="KW-0853">WD repeat</keyword>
<evidence type="ECO:0000256" key="2">
    <source>
        <dbReference type="ARBA" id="ARBA00022737"/>
    </source>
</evidence>
<dbReference type="InterPro" id="IPR015943">
    <property type="entry name" value="WD40/YVTN_repeat-like_dom_sf"/>
</dbReference>
<dbReference type="SMART" id="SM00320">
    <property type="entry name" value="WD40"/>
    <property type="match status" value="7"/>
</dbReference>
<dbReference type="CDD" id="cd00200">
    <property type="entry name" value="WD40"/>
    <property type="match status" value="1"/>
</dbReference>
<dbReference type="InterPro" id="IPR020472">
    <property type="entry name" value="WD40_PAC1"/>
</dbReference>
<evidence type="ECO:0000313" key="5">
    <source>
        <dbReference type="EMBL" id="CAE0643440.1"/>
    </source>
</evidence>
<accession>A0A7S4DDU0</accession>
<evidence type="ECO:0000256" key="1">
    <source>
        <dbReference type="ARBA" id="ARBA00022574"/>
    </source>
</evidence>
<feature type="repeat" description="WD" evidence="3">
    <location>
        <begin position="248"/>
        <end position="280"/>
    </location>
</feature>
<name>A0A7S4DDU0_9EUKA</name>
<evidence type="ECO:0008006" key="6">
    <source>
        <dbReference type="Google" id="ProtNLM"/>
    </source>
</evidence>